<evidence type="ECO:0000313" key="1">
    <source>
        <dbReference type="EMBL" id="SIR91306.1"/>
    </source>
</evidence>
<sequence>MDADAPPAWNREACRTYTPANSERELQYRTYCHESGDLRLKVAPASLDGEDHPGYALTATTYPGLDLSETLRIRIVLTFDRCDRIATQFMDLFSASYDGPGSLEDALEYASHRTREHR</sequence>
<keyword evidence="2" id="KW-1185">Reference proteome</keyword>
<dbReference type="EMBL" id="FTNR01000005">
    <property type="protein sequence ID" value="SIR91306.1"/>
    <property type="molecule type" value="Genomic_DNA"/>
</dbReference>
<dbReference type="OrthoDB" id="197739at2157"/>
<protein>
    <submittedName>
        <fullName evidence="1">Uncharacterized protein</fullName>
    </submittedName>
</protein>
<reference evidence="2" key="1">
    <citation type="submission" date="2017-01" db="EMBL/GenBank/DDBJ databases">
        <authorList>
            <person name="Varghese N."/>
            <person name="Submissions S."/>
        </authorList>
    </citation>
    <scope>NUCLEOTIDE SEQUENCE [LARGE SCALE GENOMIC DNA]</scope>
    <source>
        <strain evidence="2">type strain: HArc-</strain>
    </source>
</reference>
<name>A0A1N7ETB0_9EURY</name>
<organism evidence="1 2">
    <name type="scientific">Natronorubrum thiooxidans</name>
    <dbReference type="NCBI Taxonomy" id="308853"/>
    <lineage>
        <taxon>Archaea</taxon>
        <taxon>Methanobacteriati</taxon>
        <taxon>Methanobacteriota</taxon>
        <taxon>Stenosarchaea group</taxon>
        <taxon>Halobacteria</taxon>
        <taxon>Halobacteriales</taxon>
        <taxon>Natrialbaceae</taxon>
        <taxon>Natronorubrum</taxon>
    </lineage>
</organism>
<dbReference type="RefSeq" id="WP_076608744.1">
    <property type="nucleotide sequence ID" value="NZ_FTNR01000005.1"/>
</dbReference>
<accession>A0A1N7ETB0</accession>
<evidence type="ECO:0000313" key="2">
    <source>
        <dbReference type="Proteomes" id="UP000185936"/>
    </source>
</evidence>
<gene>
    <name evidence="1" type="ORF">SAMN05421752_10537</name>
</gene>
<proteinExistence type="predicted"/>
<dbReference type="AlphaFoldDB" id="A0A1N7ETB0"/>
<dbReference type="Proteomes" id="UP000185936">
    <property type="component" value="Unassembled WGS sequence"/>
</dbReference>